<dbReference type="Proteomes" id="UP000036958">
    <property type="component" value="Unassembled WGS sequence"/>
</dbReference>
<evidence type="ECO:0000313" key="2">
    <source>
        <dbReference type="EMBL" id="KOH43575.1"/>
    </source>
</evidence>
<dbReference type="PANTHER" id="PTHR34406:SF1">
    <property type="entry name" value="PROTEIN YCEI"/>
    <property type="match status" value="1"/>
</dbReference>
<dbReference type="RefSeq" id="WP_162231246.1">
    <property type="nucleotide sequence ID" value="NZ_LGIA01000182.1"/>
</dbReference>
<reference evidence="3" key="1">
    <citation type="submission" date="2015-07" db="EMBL/GenBank/DDBJ databases">
        <title>Genome sequencing of Sunxiuqinia dokdonensis strain SK.</title>
        <authorList>
            <person name="Ahn S."/>
            <person name="Kim B.-C."/>
        </authorList>
    </citation>
    <scope>NUCLEOTIDE SEQUENCE [LARGE SCALE GENOMIC DNA]</scope>
    <source>
        <strain evidence="3">SK</strain>
    </source>
</reference>
<dbReference type="InterPro" id="IPR007372">
    <property type="entry name" value="Lipid/polyisoprenoid-bd_YceI"/>
</dbReference>
<accession>A0A0L8V513</accession>
<sequence length="187" mass="20468">MIRSLKIRVLVVLLVVANLAVTAQVQYKLDSKTSSIQVQGTSTIHDWEMNAETASSTITLQEDGSLEKLSSGNFTVDVASIKSDKSIMNKKAWEALKEKKFPQIKAKLLHVSQNGNSGHVQMELTIAGKTQKITDGFKFTSTNGTIKIEGILDLKMTDFGVEPPTAMMGTIKTGDEIKVAYTLVYTK</sequence>
<comment type="caution">
    <text evidence="2">The sequence shown here is derived from an EMBL/GenBank/DDBJ whole genome shotgun (WGS) entry which is preliminary data.</text>
</comment>
<dbReference type="STRING" id="1409788.NC99_36590"/>
<dbReference type="PANTHER" id="PTHR34406">
    <property type="entry name" value="PROTEIN YCEI"/>
    <property type="match status" value="1"/>
</dbReference>
<dbReference type="Pfam" id="PF04264">
    <property type="entry name" value="YceI"/>
    <property type="match status" value="1"/>
</dbReference>
<evidence type="ECO:0000259" key="1">
    <source>
        <dbReference type="SMART" id="SM00867"/>
    </source>
</evidence>
<proteinExistence type="predicted"/>
<keyword evidence="3" id="KW-1185">Reference proteome</keyword>
<name>A0A0L8V513_9BACT</name>
<dbReference type="InterPro" id="IPR036761">
    <property type="entry name" value="TTHA0802/YceI-like_sf"/>
</dbReference>
<evidence type="ECO:0000313" key="3">
    <source>
        <dbReference type="Proteomes" id="UP000036958"/>
    </source>
</evidence>
<gene>
    <name evidence="2" type="ORF">NC99_36590</name>
</gene>
<dbReference type="EMBL" id="LGIA01000182">
    <property type="protein sequence ID" value="KOH43575.1"/>
    <property type="molecule type" value="Genomic_DNA"/>
</dbReference>
<dbReference type="AlphaFoldDB" id="A0A0L8V513"/>
<organism evidence="2 3">
    <name type="scientific">Sunxiuqinia dokdonensis</name>
    <dbReference type="NCBI Taxonomy" id="1409788"/>
    <lineage>
        <taxon>Bacteria</taxon>
        <taxon>Pseudomonadati</taxon>
        <taxon>Bacteroidota</taxon>
        <taxon>Bacteroidia</taxon>
        <taxon>Marinilabiliales</taxon>
        <taxon>Prolixibacteraceae</taxon>
        <taxon>Sunxiuqinia</taxon>
    </lineage>
</organism>
<feature type="domain" description="Lipid/polyisoprenoid-binding YceI-like" evidence="1">
    <location>
        <begin position="26"/>
        <end position="186"/>
    </location>
</feature>
<dbReference type="SUPFAM" id="SSF101874">
    <property type="entry name" value="YceI-like"/>
    <property type="match status" value="1"/>
</dbReference>
<dbReference type="Gene3D" id="2.40.128.110">
    <property type="entry name" value="Lipid/polyisoprenoid-binding, YceI-like"/>
    <property type="match status" value="1"/>
</dbReference>
<dbReference type="SMART" id="SM00867">
    <property type="entry name" value="YceI"/>
    <property type="match status" value="1"/>
</dbReference>
<protein>
    <recommendedName>
        <fullName evidence="1">Lipid/polyisoprenoid-binding YceI-like domain-containing protein</fullName>
    </recommendedName>
</protein>